<gene>
    <name evidence="2" type="ORF">SPIRO4BDMA_10007</name>
</gene>
<dbReference type="EMBL" id="FWDO01000001">
    <property type="protein sequence ID" value="SLM17339.1"/>
    <property type="molecule type" value="Genomic_DNA"/>
</dbReference>
<dbReference type="PANTHER" id="PTHR11070">
    <property type="entry name" value="UVRD / RECB / PCRA DNA HELICASE FAMILY MEMBER"/>
    <property type="match status" value="1"/>
</dbReference>
<protein>
    <recommendedName>
        <fullName evidence="1">DNA 3'-5' helicase II</fullName>
    </recommendedName>
</protein>
<dbReference type="PANTHER" id="PTHR11070:SF2">
    <property type="entry name" value="ATP-DEPENDENT DNA HELICASE SRS2"/>
    <property type="match status" value="1"/>
</dbReference>
<proteinExistence type="predicted"/>
<dbReference type="InterPro" id="IPR027417">
    <property type="entry name" value="P-loop_NTPase"/>
</dbReference>
<name>A0A3P3XMW1_9SPIR</name>
<dbReference type="SUPFAM" id="SSF52540">
    <property type="entry name" value="P-loop containing nucleoside triphosphate hydrolases"/>
    <property type="match status" value="1"/>
</dbReference>
<dbReference type="InterPro" id="IPR000212">
    <property type="entry name" value="DNA_helicase_UvrD/REP"/>
</dbReference>
<dbReference type="GO" id="GO:0000725">
    <property type="term" value="P:recombinational repair"/>
    <property type="evidence" value="ECO:0007669"/>
    <property type="project" value="TreeGrafter"/>
</dbReference>
<dbReference type="GO" id="GO:0043138">
    <property type="term" value="F:3'-5' DNA helicase activity"/>
    <property type="evidence" value="ECO:0007669"/>
    <property type="project" value="TreeGrafter"/>
</dbReference>
<dbReference type="Gene3D" id="3.40.50.300">
    <property type="entry name" value="P-loop containing nucleotide triphosphate hydrolases"/>
    <property type="match status" value="1"/>
</dbReference>
<accession>A0A3P3XMW1</accession>
<organism evidence="2">
    <name type="scientific">uncultured spirochete</name>
    <dbReference type="NCBI Taxonomy" id="156406"/>
    <lineage>
        <taxon>Bacteria</taxon>
        <taxon>Pseudomonadati</taxon>
        <taxon>Spirochaetota</taxon>
        <taxon>Spirochaetia</taxon>
        <taxon>Spirochaetales</taxon>
        <taxon>environmental samples</taxon>
    </lineage>
</organism>
<reference evidence="2" key="1">
    <citation type="submission" date="2017-02" db="EMBL/GenBank/DDBJ databases">
        <authorList>
            <person name="Regsiter A."/>
            <person name="William W."/>
        </authorList>
    </citation>
    <scope>NUCLEOTIDE SEQUENCE</scope>
    <source>
        <strain evidence="2">BdmA 4</strain>
    </source>
</reference>
<dbReference type="GO" id="GO:0005524">
    <property type="term" value="F:ATP binding"/>
    <property type="evidence" value="ECO:0007669"/>
    <property type="project" value="InterPro"/>
</dbReference>
<evidence type="ECO:0000313" key="2">
    <source>
        <dbReference type="EMBL" id="SLM17339.1"/>
    </source>
</evidence>
<sequence length="353" mass="40816">MPSKNIITIAAAGSGKSTGIVREAISNTSKRILITTFTVEGTEELKRIFIEQNYAIPKNVDIMSWMSFLLQECIRPYQLSTFNRTVSRPIFVQGRSTKYFKKTDARYFFGTEDCIFSDKLADFAILCNIKTSGKVIKRLESMYDLIFIDEFQDFAGYDFDLVIELLKTNISIRIVPDPRQGTFSTNESARNAKYKKAGVIKLIEKLEQNGLCEIVLNNWSFRCNQELCNFSDSIYPKYEKTISKNFVKTDHDGVYVVRGNQLNEYIMKYNPVVLRYNKKSKWTDDKIKNFGAVKGRTYDRILILPNKPIINYINGQPFISPAKYYVAFTRAKYSVAILYDGELKHPMIKEWKT</sequence>
<dbReference type="AlphaFoldDB" id="A0A3P3XMW1"/>
<evidence type="ECO:0000256" key="1">
    <source>
        <dbReference type="ARBA" id="ARBA00034923"/>
    </source>
</evidence>
<dbReference type="GO" id="GO:0003677">
    <property type="term" value="F:DNA binding"/>
    <property type="evidence" value="ECO:0007669"/>
    <property type="project" value="InterPro"/>
</dbReference>